<dbReference type="AlphaFoldDB" id="C2L0K2"/>
<reference evidence="1 2" key="1">
    <citation type="submission" date="2009-04" db="EMBL/GenBank/DDBJ databases">
        <authorList>
            <person name="Qin X."/>
            <person name="Bachman B."/>
            <person name="Battles P."/>
            <person name="Bell A."/>
            <person name="Bess C."/>
            <person name="Bickham C."/>
            <person name="Chaboub L."/>
            <person name="Chen D."/>
            <person name="Coyle M."/>
            <person name="Deiros D.R."/>
            <person name="Dinh H."/>
            <person name="Forbes L."/>
            <person name="Fowler G."/>
            <person name="Francisco L."/>
            <person name="Fu Q."/>
            <person name="Gubbala S."/>
            <person name="Hale W."/>
            <person name="Han Y."/>
            <person name="Hemphill L."/>
            <person name="Highlander S.K."/>
            <person name="Hirani K."/>
            <person name="Hogues M."/>
            <person name="Jackson L."/>
            <person name="Jakkamsetti A."/>
            <person name="Javaid M."/>
            <person name="Jiang H."/>
            <person name="Korchina V."/>
            <person name="Kovar C."/>
            <person name="Lara F."/>
            <person name="Lee S."/>
            <person name="Mata R."/>
            <person name="Mathew T."/>
            <person name="Moen C."/>
            <person name="Morales K."/>
            <person name="Munidasa M."/>
            <person name="Nazareth L."/>
            <person name="Ngo R."/>
            <person name="Nguyen L."/>
            <person name="Okwuonu G."/>
            <person name="Ongeri F."/>
            <person name="Patil S."/>
            <person name="Petrosino J."/>
            <person name="Pham C."/>
            <person name="Pham P."/>
            <person name="Pu L.-L."/>
            <person name="Puazo M."/>
            <person name="Raj R."/>
            <person name="Reid J."/>
            <person name="Rouhana J."/>
            <person name="Saada N."/>
            <person name="Shang Y."/>
            <person name="Simmons D."/>
            <person name="Thornton R."/>
            <person name="Warren J."/>
            <person name="Weissenberger G."/>
            <person name="Zhang J."/>
            <person name="Zhang L."/>
            <person name="Zhou C."/>
            <person name="Zhu D."/>
            <person name="Muzny D."/>
            <person name="Worley K."/>
            <person name="Gibbs R."/>
        </authorList>
    </citation>
    <scope>NUCLEOTIDE SEQUENCE [LARGE SCALE GENOMIC DNA]</scope>
    <source>
        <strain evidence="1 2">F0268</strain>
    </source>
</reference>
<evidence type="ECO:0000313" key="1">
    <source>
        <dbReference type="EMBL" id="EEJ50462.1"/>
    </source>
</evidence>
<proteinExistence type="predicted"/>
<dbReference type="HOGENOM" id="CLU_120408_0_0_9"/>
<sequence length="191" mass="22077">MDSKRDSGGNMFILELNQEGVGTEIGLFQTLEEGRAFISQVEGYQYKEEEGFVYEMLDIRKLPEYLELQYNGHIVPLTKFMFTGEGDVDIFWKELPDLSTPGKGMVEGSTRVDAYLIPNDEVKDYIARRESQYRKAKAFLEAKGYEVDRAYFGSEDGEAVLYRKKGSEDWHFLTHMDPGFNEEEDFQSLLE</sequence>
<dbReference type="STRING" id="585501.HMPREF6123_2271"/>
<protein>
    <submittedName>
        <fullName evidence="1">Uncharacterized protein</fullName>
    </submittedName>
</protein>
<dbReference type="EMBL" id="ACKX01000213">
    <property type="protein sequence ID" value="EEJ50462.1"/>
    <property type="molecule type" value="Genomic_DNA"/>
</dbReference>
<accession>C2L0K2</accession>
<dbReference type="eggNOG" id="ENOG502Z8KQ">
    <property type="taxonomic scope" value="Bacteria"/>
</dbReference>
<dbReference type="InParanoid" id="C2L0K2"/>
<dbReference type="Proteomes" id="UP000004121">
    <property type="component" value="Unassembled WGS sequence"/>
</dbReference>
<evidence type="ECO:0000313" key="2">
    <source>
        <dbReference type="Proteomes" id="UP000004121"/>
    </source>
</evidence>
<keyword evidence="2" id="KW-1185">Reference proteome</keyword>
<organism evidence="1 2">
    <name type="scientific">Oribacterium sinus F0268</name>
    <dbReference type="NCBI Taxonomy" id="585501"/>
    <lineage>
        <taxon>Bacteria</taxon>
        <taxon>Bacillati</taxon>
        <taxon>Bacillota</taxon>
        <taxon>Clostridia</taxon>
        <taxon>Lachnospirales</taxon>
        <taxon>Lachnospiraceae</taxon>
        <taxon>Oribacterium</taxon>
    </lineage>
</organism>
<name>C2L0K2_9FIRM</name>
<gene>
    <name evidence="1" type="ORF">HMPREF6123_2271</name>
</gene>
<comment type="caution">
    <text evidence="1">The sequence shown here is derived from an EMBL/GenBank/DDBJ whole genome shotgun (WGS) entry which is preliminary data.</text>
</comment>